<reference evidence="1 2" key="1">
    <citation type="submission" date="2016-08" db="EMBL/GenBank/DDBJ databases">
        <authorList>
            <person name="Seilhamer J.J."/>
        </authorList>
    </citation>
    <scope>NUCLEOTIDE SEQUENCE [LARGE SCALE GENOMIC DNA]</scope>
    <source>
        <strain evidence="1 2">DX4</strain>
    </source>
</reference>
<dbReference type="Proteomes" id="UP000094313">
    <property type="component" value="Chromosome"/>
</dbReference>
<keyword evidence="2" id="KW-1185">Reference proteome</keyword>
<proteinExistence type="predicted"/>
<evidence type="ECO:0000313" key="1">
    <source>
        <dbReference type="EMBL" id="AOM80462.1"/>
    </source>
</evidence>
<gene>
    <name evidence="1" type="ORF">BFS30_26850</name>
</gene>
<dbReference type="Pfam" id="PF14903">
    <property type="entry name" value="WG_beta_rep"/>
    <property type="match status" value="1"/>
</dbReference>
<dbReference type="AlphaFoldDB" id="A0A1D7QP61"/>
<dbReference type="EMBL" id="CP017141">
    <property type="protein sequence ID" value="AOM80462.1"/>
    <property type="molecule type" value="Genomic_DNA"/>
</dbReference>
<sequence length="364" mass="42965">MKQVVKLNLKFGQLNDIMSYPFSIFFTIFFLLMSNVHAQKNEQTKESILYYFCSPDSAFVGVKDQLGNIIIPATYRAGFNYDFKHPITDPVIEFQDTDVQPKRKDSPAIPIGDVYSREGKFLYHAQFFDNGLDYYSEGFRRYVDGDKIGFADKYGNKVIPAQWNFATPFHYGYSRVYTGKWTRKYDKSDEHWTVVPDAPDTDIHMINVKGEKVSPLAKQQNPKDYFSDGNYYPYPFSYTAKEQKIADQLNSLEVLGLIARLRFSDEQQDTPRLQFEITEWPTSRFPYYTLQGYQNQRAEDDYIFTVSEDGKNIFHYSFFITEEQKSLQKWIVSELEECKKYIRNHPNAPYRFDVKKHLKEWKNK</sequence>
<evidence type="ECO:0000313" key="2">
    <source>
        <dbReference type="Proteomes" id="UP000094313"/>
    </source>
</evidence>
<accession>A0A1D7QP61</accession>
<dbReference type="InterPro" id="IPR032774">
    <property type="entry name" value="WG_beta_rep"/>
</dbReference>
<evidence type="ECO:0008006" key="3">
    <source>
        <dbReference type="Google" id="ProtNLM"/>
    </source>
</evidence>
<dbReference type="KEGG" id="psty:BFS30_26850"/>
<protein>
    <recommendedName>
        <fullName evidence="3">WG containing repeat-containing protein</fullName>
    </recommendedName>
</protein>
<name>A0A1D7QP61_9SPHI</name>
<organism evidence="1 2">
    <name type="scientific">Pedobacter steynii</name>
    <dbReference type="NCBI Taxonomy" id="430522"/>
    <lineage>
        <taxon>Bacteria</taxon>
        <taxon>Pseudomonadati</taxon>
        <taxon>Bacteroidota</taxon>
        <taxon>Sphingobacteriia</taxon>
        <taxon>Sphingobacteriales</taxon>
        <taxon>Sphingobacteriaceae</taxon>
        <taxon>Pedobacter</taxon>
    </lineage>
</organism>